<evidence type="ECO:0000313" key="3">
    <source>
        <dbReference type="Proteomes" id="UP001629113"/>
    </source>
</evidence>
<feature type="region of interest" description="Disordered" evidence="1">
    <location>
        <begin position="451"/>
        <end position="581"/>
    </location>
</feature>
<feature type="compositionally biased region" description="Polar residues" evidence="1">
    <location>
        <begin position="957"/>
        <end position="973"/>
    </location>
</feature>
<feature type="compositionally biased region" description="Polar residues" evidence="1">
    <location>
        <begin position="253"/>
        <end position="264"/>
    </location>
</feature>
<dbReference type="Proteomes" id="UP001629113">
    <property type="component" value="Unassembled WGS sequence"/>
</dbReference>
<comment type="caution">
    <text evidence="2">The sequence shown here is derived from an EMBL/GenBank/DDBJ whole genome shotgun (WGS) entry which is preliminary data.</text>
</comment>
<feature type="compositionally biased region" description="Basic and acidic residues" evidence="1">
    <location>
        <begin position="529"/>
        <end position="541"/>
    </location>
</feature>
<protein>
    <submittedName>
        <fullName evidence="2">Uncharacterized protein</fullName>
    </submittedName>
</protein>
<proteinExistence type="predicted"/>
<evidence type="ECO:0000313" key="2">
    <source>
        <dbReference type="EMBL" id="KAL3421455.1"/>
    </source>
</evidence>
<feature type="region of interest" description="Disordered" evidence="1">
    <location>
        <begin position="232"/>
        <end position="276"/>
    </location>
</feature>
<organism evidence="2 3">
    <name type="scientific">Phlyctema vagabunda</name>
    <dbReference type="NCBI Taxonomy" id="108571"/>
    <lineage>
        <taxon>Eukaryota</taxon>
        <taxon>Fungi</taxon>
        <taxon>Dikarya</taxon>
        <taxon>Ascomycota</taxon>
        <taxon>Pezizomycotina</taxon>
        <taxon>Leotiomycetes</taxon>
        <taxon>Helotiales</taxon>
        <taxon>Dermateaceae</taxon>
        <taxon>Phlyctema</taxon>
    </lineage>
</organism>
<feature type="compositionally biased region" description="Polar residues" evidence="1">
    <location>
        <begin position="773"/>
        <end position="782"/>
    </location>
</feature>
<reference evidence="2 3" key="1">
    <citation type="submission" date="2024-06" db="EMBL/GenBank/DDBJ databases">
        <title>Complete genome of Phlyctema vagabunda strain 19-DSS-EL-015.</title>
        <authorList>
            <person name="Fiorenzani C."/>
        </authorList>
    </citation>
    <scope>NUCLEOTIDE SEQUENCE [LARGE SCALE GENOMIC DNA]</scope>
    <source>
        <strain evidence="2 3">19-DSS-EL-015</strain>
    </source>
</reference>
<sequence length="1028" mass="112737">MAAPKETVGLRRYSPDELLSLRESLHVVYCPVERFHQPSALEIILRIPKEALENPNAFYCTTQDLVEEYKRFRQQLSAFPHRDRSTEQICADGQMYQQQDRDAQQVHWLLRGRDNFGRTGQPYSAPTNLAAQQSENFQRFYRAVVSPTHIRVTAGGRIVPNTRTPPVFEWNRDKFHFEPRQQQVMASTSQTGGLWPHPAANIPPQQPLVNSATAPAGNFIHGFQPIYNEAHVLTPSNMPGHGVKPSSDERQSPLPNERSQSANPQPVKISPPSQFDQGKPFMYNGHLVYPAPPGFQPPPNMQALPLSVLGTSPMVTQAGPSVAFPIPHHHPIYAGNPLGLIPAGQHHPMMLANGANSTPAGRQPANVQMAFPANALPAMPVSELTKLQLQNTRAQIKQMDDIITNSSQGDVAHLVLARQALSQAAEQMENVLHDQLNNGHADVGTSQKPEIHATMKSAQKAESSSNGDHVGRGEGTYNLESLGRSSEASNSEPRRKSRLSASAAMAPPFKPRQEVLQISSTQPITQGEFSRRDKETVEQSEARLLAAATSDWTETEISTARPSRESGPPTMQKSHTMHASYPRRARGSIATPNAYMKRGNTFHGLSDSLSSAAETHAPRQGVPYLVGTNDYSSNQLTYPRELTDEEVRARHLYWGRAPRSAQKGLPKFDGKDFYPPSPVKEHASPVVTESPVKSLYTERVLDFSTLFSDNPASPFKSPSTPVPEHVTMHNTLSPAYGAGFKSPISRSSGHLKHHAGYNEMLRDFSISENRTYDKYTSTPQSESRGKPTQHLHGDPMKLGPQAQPYGHNGNNDTFSVDNNTPGMAKDDNHGLDPWVNPKYRATKVVGQGHTSKEQTSTDVESDTSTVEIHLTPQNFKHSPPIKALTGTFAERIAAVNNPEQQTKFLQDMLRNTAKAAPALSGSISNMTAHGYLPQYRGYAAASLAPSMNHSPAEHGTPQASSNNASPLTSSGFMSENRPLHDSLRGTPGPMSAEEYMRLVNTMPHEADCSIFEDSNIAKGTGPVAGSDW</sequence>
<evidence type="ECO:0000256" key="1">
    <source>
        <dbReference type="SAM" id="MobiDB-lite"/>
    </source>
</evidence>
<feature type="region of interest" description="Disordered" evidence="1">
    <location>
        <begin position="773"/>
        <end position="835"/>
    </location>
</feature>
<feature type="region of interest" description="Disordered" evidence="1">
    <location>
        <begin position="946"/>
        <end position="990"/>
    </location>
</feature>
<gene>
    <name evidence="2" type="ORF">PVAG01_07900</name>
</gene>
<feature type="compositionally biased region" description="Polar residues" evidence="1">
    <location>
        <begin position="808"/>
        <end position="821"/>
    </location>
</feature>
<dbReference type="EMBL" id="JBFCZG010000006">
    <property type="protein sequence ID" value="KAL3421455.1"/>
    <property type="molecule type" value="Genomic_DNA"/>
</dbReference>
<feature type="compositionally biased region" description="Polar residues" evidence="1">
    <location>
        <begin position="456"/>
        <end position="467"/>
    </location>
</feature>
<name>A0ABR4PDQ3_9HELO</name>
<feature type="compositionally biased region" description="Polar residues" evidence="1">
    <location>
        <begin position="550"/>
        <end position="561"/>
    </location>
</feature>
<keyword evidence="3" id="KW-1185">Reference proteome</keyword>
<feature type="compositionally biased region" description="Polar residues" evidence="1">
    <location>
        <begin position="516"/>
        <end position="528"/>
    </location>
</feature>
<accession>A0ABR4PDQ3</accession>